<feature type="compositionally biased region" description="Low complexity" evidence="11">
    <location>
        <begin position="836"/>
        <end position="853"/>
    </location>
</feature>
<evidence type="ECO:0000256" key="11">
    <source>
        <dbReference type="SAM" id="MobiDB-lite"/>
    </source>
</evidence>
<dbReference type="Pfam" id="PF00004">
    <property type="entry name" value="AAA"/>
    <property type="match status" value="2"/>
</dbReference>
<evidence type="ECO:0000256" key="10">
    <source>
        <dbReference type="ARBA" id="ARBA00048778"/>
    </source>
</evidence>
<dbReference type="InterPro" id="IPR050168">
    <property type="entry name" value="AAA_ATPase_domain"/>
</dbReference>
<dbReference type="GO" id="GO:0016558">
    <property type="term" value="P:protein import into peroxisome matrix"/>
    <property type="evidence" value="ECO:0007669"/>
    <property type="project" value="TreeGrafter"/>
</dbReference>
<keyword evidence="12" id="KW-0812">Transmembrane</keyword>
<name>D3BKR2_HETP5</name>
<evidence type="ECO:0000313" key="15">
    <source>
        <dbReference type="Proteomes" id="UP000001396"/>
    </source>
</evidence>
<keyword evidence="6" id="KW-0067">ATP-binding</keyword>
<dbReference type="SUPFAM" id="SSF52540">
    <property type="entry name" value="P-loop containing nucleoside triphosphate hydrolases"/>
    <property type="match status" value="2"/>
</dbReference>
<feature type="transmembrane region" description="Helical" evidence="12">
    <location>
        <begin position="28"/>
        <end position="49"/>
    </location>
</feature>
<dbReference type="RefSeq" id="XP_020430616.1">
    <property type="nucleotide sequence ID" value="XM_020579941.1"/>
</dbReference>
<evidence type="ECO:0000259" key="13">
    <source>
        <dbReference type="SMART" id="SM00382"/>
    </source>
</evidence>
<feature type="compositionally biased region" description="Polar residues" evidence="11">
    <location>
        <begin position="1231"/>
        <end position="1244"/>
    </location>
</feature>
<keyword evidence="12" id="KW-1133">Transmembrane helix</keyword>
<evidence type="ECO:0000256" key="5">
    <source>
        <dbReference type="ARBA" id="ARBA00022801"/>
    </source>
</evidence>
<feature type="transmembrane region" description="Helical" evidence="12">
    <location>
        <begin position="61"/>
        <end position="80"/>
    </location>
</feature>
<keyword evidence="15" id="KW-1185">Reference proteome</keyword>
<feature type="domain" description="AAA+ ATPase" evidence="13">
    <location>
        <begin position="1025"/>
        <end position="1163"/>
    </location>
</feature>
<dbReference type="FunCoup" id="D3BKR2">
    <property type="interactions" value="108"/>
</dbReference>
<keyword evidence="4" id="KW-0547">Nucleotide-binding</keyword>
<evidence type="ECO:0000256" key="3">
    <source>
        <dbReference type="ARBA" id="ARBA00022593"/>
    </source>
</evidence>
<dbReference type="SMART" id="SM00382">
    <property type="entry name" value="AAA"/>
    <property type="match status" value="2"/>
</dbReference>
<dbReference type="OMA" id="YYHKVQK"/>
<protein>
    <recommendedName>
        <fullName evidence="8">Peroxisomal ATPase PEX6</fullName>
    </recommendedName>
    <alternativeName>
        <fullName evidence="9">Peroxin-6</fullName>
    </alternativeName>
</protein>
<organism evidence="14 15">
    <name type="scientific">Heterostelium pallidum (strain ATCC 26659 / Pp 5 / PN500)</name>
    <name type="common">Cellular slime mold</name>
    <name type="synonym">Polysphondylium pallidum</name>
    <dbReference type="NCBI Taxonomy" id="670386"/>
    <lineage>
        <taxon>Eukaryota</taxon>
        <taxon>Amoebozoa</taxon>
        <taxon>Evosea</taxon>
        <taxon>Eumycetozoa</taxon>
        <taxon>Dictyostelia</taxon>
        <taxon>Acytosteliales</taxon>
        <taxon>Acytosteliaceae</taxon>
        <taxon>Heterostelium</taxon>
    </lineage>
</organism>
<dbReference type="STRING" id="670386.D3BKR2"/>
<feature type="region of interest" description="Disordered" evidence="11">
    <location>
        <begin position="834"/>
        <end position="853"/>
    </location>
</feature>
<comment type="caution">
    <text evidence="14">The sequence shown here is derived from an EMBL/GenBank/DDBJ whole genome shotgun (WGS) entry which is preliminary data.</text>
</comment>
<reference evidence="14 15" key="1">
    <citation type="journal article" date="2011" name="Genome Res.">
        <title>Phylogeny-wide analysis of social amoeba genomes highlights ancient origins for complex intercellular communication.</title>
        <authorList>
            <person name="Heidel A.J."/>
            <person name="Lawal H.M."/>
            <person name="Felder M."/>
            <person name="Schilde C."/>
            <person name="Helps N.R."/>
            <person name="Tunggal B."/>
            <person name="Rivero F."/>
            <person name="John U."/>
            <person name="Schleicher M."/>
            <person name="Eichinger L."/>
            <person name="Platzer M."/>
            <person name="Noegel A.A."/>
            <person name="Schaap P."/>
            <person name="Gloeckner G."/>
        </authorList>
    </citation>
    <scope>NUCLEOTIDE SEQUENCE [LARGE SCALE GENOMIC DNA]</scope>
    <source>
        <strain evidence="15">ATCC 26659 / Pp 5 / PN500</strain>
    </source>
</reference>
<dbReference type="GeneID" id="31364619"/>
<evidence type="ECO:0000313" key="14">
    <source>
        <dbReference type="EMBL" id="EFA78492.1"/>
    </source>
</evidence>
<dbReference type="InterPro" id="IPR003593">
    <property type="entry name" value="AAA+_ATPase"/>
</dbReference>
<dbReference type="EMBL" id="ADBJ01000038">
    <property type="protein sequence ID" value="EFA78492.1"/>
    <property type="molecule type" value="Genomic_DNA"/>
</dbReference>
<evidence type="ECO:0000256" key="9">
    <source>
        <dbReference type="ARBA" id="ARBA00034920"/>
    </source>
</evidence>
<dbReference type="InParanoid" id="D3BKR2"/>
<dbReference type="FunFam" id="3.40.50.300:FF:000109">
    <property type="entry name" value="Peroxisomal biogenesis factor 6"/>
    <property type="match status" value="1"/>
</dbReference>
<dbReference type="CDD" id="cd19527">
    <property type="entry name" value="RecA-like_PEX6_r2"/>
    <property type="match status" value="1"/>
</dbReference>
<comment type="subcellular location">
    <subcellularLocation>
        <location evidence="1">Membrane</location>
    </subcellularLocation>
</comment>
<comment type="similarity">
    <text evidence="2">Belongs to the AAA ATPase family.</text>
</comment>
<dbReference type="GO" id="GO:0016887">
    <property type="term" value="F:ATP hydrolysis activity"/>
    <property type="evidence" value="ECO:0007669"/>
    <property type="project" value="InterPro"/>
</dbReference>
<dbReference type="PANTHER" id="PTHR23077:SF9">
    <property type="entry name" value="PEROXISOMAL ATPASE PEX6"/>
    <property type="match status" value="1"/>
</dbReference>
<proteinExistence type="inferred from homology"/>
<gene>
    <name evidence="14" type="primary">pex6</name>
    <name evidence="14" type="ORF">PPL_09144</name>
</gene>
<dbReference type="Gene3D" id="3.40.50.300">
    <property type="entry name" value="P-loop containing nucleotide triphosphate hydrolases"/>
    <property type="match status" value="2"/>
</dbReference>
<dbReference type="Gene3D" id="1.10.8.60">
    <property type="match status" value="2"/>
</dbReference>
<sequence>MYFDGLERVKSFIKPNKLLFDPPKKLDIFQLSMTTVIALSVLIICKFYLEYNITKSDIQIYFTQISLSCSGSTFIGLRFYTLVTRMFEWYQVVLLSDEQYIARYGNDRDSNNTLFNIIIDVNSLGDEQQQHQLYQKNYIFIYKLDRFNQFRYLNSNINDGSSYNVDRLKYLCYQPGKQELLSTFRVASTATSTTAATPTKTTTNRLPRAYCSASYAKRFNFKKDDIIHLKTVSISSVALERVVLLANDLQSFQSVITTADQHNNNNNNNSNNKNNNNYKADQMFKNYLISNSILFNQDARLSLGHNNQSVSFEIMECYPLLQGSISSNTTIIIVGPDQQSALNLERKLNRLEIGSSPSSPAASSNSSNSSSSSSYLSNTNLRVSNFIIHPLSQSMISPSSLNLESSTTSSSSSVFSSSVISSSQINSSLFHFTPNSNRILLNNTVQIRQLKTIPSNIYLPLIDPNYDYLYDAIVTLSTLKQYGLFHGATIKLKSLINHKYIVIKIFSIMNNNSNNSSNNNYNNDSDSIQSDLQLEDGYVYLSPLSLFNLGYEPKSIIMSRTSNFNAEISLLKGVAFPTASQVKISRVKSSASDGHATYSNQLIQFFDQVRIFKEGDLFAVESGENFGNNAIDNPLIFFKVESLQSPGAITTPSDEFDQLFVIDKEKSTMIQEGSSQSLLPAHIQSFHSRGDQQQQECYDFIAYEKEFQKMIELTLPFFHSFEFDFKCTLLLKGASGVGKRTLLRQLSNHLGLHLFEVDCYQLYSFNEAEKELNIKRILERASEATPSLLLLSNFEVLEQSPSTTLNEKKESNISNILKETLQSISDKLLMMETTYQQQQQQPASSSPSSSSKSNRINYPFLIAATVKSTDDMSGKLRSWFKYEIELDAPDESQRSRLLKNMFNSIPINNSVSLKNIAMRTASFLPLNLKNLVERSGMKAMKRVISNVGTISPEEVCNCGISVVNDDISDALADMQGYQSSSLGAPKIPNVKWDDVGGLASVKSEIMDTIQLPLENPHLFSSGIGKRSGILFYGPPGTGKTLLAKAIATECSLNFLSVKGPELINMYIGESEKNIRDIFNKARQAKPCVIFFDELDSLAPSRGNGADSGGVMDRVVSQLLAELDGMQKSSDVFIIGATNRPDLLDPALTIPGRLDRLLYLGISTDKDSQLRIVQALTRKFHLHSDVDLRAVVERCEMNLTGSDFYALCSDALANAIKDMINQLEEKRKKKQTSASNTYGKNSNINYDDEDEDENQQVIVAQQHFLDAVYALVPSVSEDEMAYYHKVQKQFTKQK</sequence>
<evidence type="ECO:0000256" key="2">
    <source>
        <dbReference type="ARBA" id="ARBA00006914"/>
    </source>
</evidence>
<dbReference type="GO" id="GO:0005524">
    <property type="term" value="F:ATP binding"/>
    <property type="evidence" value="ECO:0007669"/>
    <property type="project" value="UniProtKB-KW"/>
</dbReference>
<feature type="region of interest" description="Disordered" evidence="11">
    <location>
        <begin position="1226"/>
        <end position="1251"/>
    </location>
</feature>
<comment type="catalytic activity">
    <reaction evidence="10">
        <text>ATP + H2O = ADP + phosphate + H(+)</text>
        <dbReference type="Rhea" id="RHEA:13065"/>
        <dbReference type="ChEBI" id="CHEBI:15377"/>
        <dbReference type="ChEBI" id="CHEBI:15378"/>
        <dbReference type="ChEBI" id="CHEBI:30616"/>
        <dbReference type="ChEBI" id="CHEBI:43474"/>
        <dbReference type="ChEBI" id="CHEBI:456216"/>
    </reaction>
    <physiologicalReaction direction="left-to-right" evidence="10">
        <dbReference type="Rhea" id="RHEA:13066"/>
    </physiologicalReaction>
</comment>
<evidence type="ECO:0000256" key="4">
    <source>
        <dbReference type="ARBA" id="ARBA00022741"/>
    </source>
</evidence>
<accession>D3BKR2</accession>
<evidence type="ECO:0000256" key="6">
    <source>
        <dbReference type="ARBA" id="ARBA00022840"/>
    </source>
</evidence>
<keyword evidence="7 12" id="KW-0472">Membrane</keyword>
<dbReference type="InterPro" id="IPR047533">
    <property type="entry name" value="RecA-like_PEX6_r2"/>
</dbReference>
<evidence type="ECO:0000256" key="1">
    <source>
        <dbReference type="ARBA" id="ARBA00004370"/>
    </source>
</evidence>
<evidence type="ECO:0000256" key="8">
    <source>
        <dbReference type="ARBA" id="ARBA00034811"/>
    </source>
</evidence>
<evidence type="ECO:0000256" key="7">
    <source>
        <dbReference type="ARBA" id="ARBA00023136"/>
    </source>
</evidence>
<keyword evidence="3" id="KW-0962">Peroxisome biogenesis</keyword>
<dbReference type="PANTHER" id="PTHR23077">
    <property type="entry name" value="AAA-FAMILY ATPASE"/>
    <property type="match status" value="1"/>
</dbReference>
<dbReference type="InterPro" id="IPR027417">
    <property type="entry name" value="P-loop_NTPase"/>
</dbReference>
<dbReference type="InterPro" id="IPR003959">
    <property type="entry name" value="ATPase_AAA_core"/>
</dbReference>
<feature type="domain" description="AAA+ ATPase" evidence="13">
    <location>
        <begin position="725"/>
        <end position="890"/>
    </location>
</feature>
<dbReference type="GO" id="GO:0005829">
    <property type="term" value="C:cytosol"/>
    <property type="evidence" value="ECO:0007669"/>
    <property type="project" value="TreeGrafter"/>
</dbReference>
<dbReference type="Proteomes" id="UP000001396">
    <property type="component" value="Unassembled WGS sequence"/>
</dbReference>
<evidence type="ECO:0000256" key="12">
    <source>
        <dbReference type="SAM" id="Phobius"/>
    </source>
</evidence>
<keyword evidence="5" id="KW-0378">Hydrolase</keyword>
<dbReference type="GO" id="GO:0005778">
    <property type="term" value="C:peroxisomal membrane"/>
    <property type="evidence" value="ECO:0007669"/>
    <property type="project" value="TreeGrafter"/>
</dbReference>